<name>A0A2G8JBS0_STIJA</name>
<keyword evidence="1" id="KW-0732">Signal</keyword>
<dbReference type="Gene3D" id="2.90.20.10">
    <property type="entry name" value="Plasmodium vivax P25 domain"/>
    <property type="match status" value="1"/>
</dbReference>
<evidence type="ECO:0000256" key="1">
    <source>
        <dbReference type="SAM" id="SignalP"/>
    </source>
</evidence>
<organism evidence="2 3">
    <name type="scientific">Stichopus japonicus</name>
    <name type="common">Sea cucumber</name>
    <dbReference type="NCBI Taxonomy" id="307972"/>
    <lineage>
        <taxon>Eukaryota</taxon>
        <taxon>Metazoa</taxon>
        <taxon>Echinodermata</taxon>
        <taxon>Eleutherozoa</taxon>
        <taxon>Echinozoa</taxon>
        <taxon>Holothuroidea</taxon>
        <taxon>Aspidochirotacea</taxon>
        <taxon>Aspidochirotida</taxon>
        <taxon>Stichopodidae</taxon>
        <taxon>Apostichopus</taxon>
    </lineage>
</organism>
<dbReference type="Proteomes" id="UP000230750">
    <property type="component" value="Unassembled WGS sequence"/>
</dbReference>
<dbReference type="EMBL" id="MRZV01002703">
    <property type="protein sequence ID" value="PIK33187.1"/>
    <property type="molecule type" value="Genomic_DNA"/>
</dbReference>
<dbReference type="AlphaFoldDB" id="A0A2G8JBS0"/>
<gene>
    <name evidence="2" type="ORF">BSL78_29997</name>
</gene>
<reference evidence="2 3" key="1">
    <citation type="journal article" date="2017" name="PLoS Biol.">
        <title>The sea cucumber genome provides insights into morphological evolution and visceral regeneration.</title>
        <authorList>
            <person name="Zhang X."/>
            <person name="Sun L."/>
            <person name="Yuan J."/>
            <person name="Sun Y."/>
            <person name="Gao Y."/>
            <person name="Zhang L."/>
            <person name="Li S."/>
            <person name="Dai H."/>
            <person name="Hamel J.F."/>
            <person name="Liu C."/>
            <person name="Yu Y."/>
            <person name="Liu S."/>
            <person name="Lin W."/>
            <person name="Guo K."/>
            <person name="Jin S."/>
            <person name="Xu P."/>
            <person name="Storey K.B."/>
            <person name="Huan P."/>
            <person name="Zhang T."/>
            <person name="Zhou Y."/>
            <person name="Zhang J."/>
            <person name="Lin C."/>
            <person name="Li X."/>
            <person name="Xing L."/>
            <person name="Huo D."/>
            <person name="Sun M."/>
            <person name="Wang L."/>
            <person name="Mercier A."/>
            <person name="Li F."/>
            <person name="Yang H."/>
            <person name="Xiang J."/>
        </authorList>
    </citation>
    <scope>NUCLEOTIDE SEQUENCE [LARGE SCALE GENOMIC DNA]</scope>
    <source>
        <strain evidence="2">Shaxun</strain>
        <tissue evidence="2">Muscle</tissue>
    </source>
</reference>
<protein>
    <submittedName>
        <fullName evidence="2">Uncharacterized protein</fullName>
    </submittedName>
</protein>
<keyword evidence="3" id="KW-1185">Reference proteome</keyword>
<feature type="chain" id="PRO_5013567096" evidence="1">
    <location>
        <begin position="21"/>
        <end position="210"/>
    </location>
</feature>
<feature type="signal peptide" evidence="1">
    <location>
        <begin position="1"/>
        <end position="20"/>
    </location>
</feature>
<accession>A0A2G8JBS0</accession>
<evidence type="ECO:0000313" key="2">
    <source>
        <dbReference type="EMBL" id="PIK33187.1"/>
    </source>
</evidence>
<proteinExistence type="predicted"/>
<sequence length="210" mass="22129">MMVLVRFRFYLISINHISAADPCDSRVCGVNEGCINVNGVPGCACSTGFSRRDGACIDSVLTQCPASSTLCDTLAEECEDNNGFFFCTCVGGFVRAGLTCVPEGGECVIGSNDCTGTNIQCAPVFGIPVCECVTGFAKNSAGDCVGEFISQLIATVGPIVMFQPNTPDLMSNKMVIALFRGLNQQLPLLASPAISDLMTAVSTRYALNNY</sequence>
<evidence type="ECO:0000313" key="3">
    <source>
        <dbReference type="Proteomes" id="UP000230750"/>
    </source>
</evidence>
<comment type="caution">
    <text evidence="2">The sequence shown here is derived from an EMBL/GenBank/DDBJ whole genome shotgun (WGS) entry which is preliminary data.</text>
</comment>